<evidence type="ECO:0000313" key="2">
    <source>
        <dbReference type="Proteomes" id="UP000516437"/>
    </source>
</evidence>
<gene>
    <name evidence="1" type="ORF">CJ030_MR0G002333</name>
</gene>
<accession>A0A6A1URC5</accession>
<dbReference type="PANTHER" id="PTHR22504:SF0">
    <property type="entry name" value="REPRESSOR OF RNA POLYMERASE III TRANSCRIPTION MAF1 HOMOLOG"/>
    <property type="match status" value="1"/>
</dbReference>
<protein>
    <submittedName>
        <fullName evidence="1">Uncharacterized protein</fullName>
    </submittedName>
</protein>
<dbReference type="EMBL" id="RXIC02000047">
    <property type="protein sequence ID" value="KAB1201630.1"/>
    <property type="molecule type" value="Genomic_DNA"/>
</dbReference>
<sequence>MPDFGFSLFECWVGQYRWIWGFCDGNSGGRGEGSGDGGFDGDGGNNWSLLSWQAVAHFFCLDLSTSYEMVWWLVLIGPVDEFLSWRVPLSVVLVCWTTQLQEWTETNGGSSLLEALYKALDEVVKLAECEIYSYNPDSDVDPFLERGAIIFGFKYAVAKFTGVKGFYSEPYRAPTQIAERHPGFHYEQSP</sequence>
<evidence type="ECO:0000313" key="1">
    <source>
        <dbReference type="EMBL" id="KAB1201630.1"/>
    </source>
</evidence>
<dbReference type="GO" id="GO:0005634">
    <property type="term" value="C:nucleus"/>
    <property type="evidence" value="ECO:0007669"/>
    <property type="project" value="TreeGrafter"/>
</dbReference>
<dbReference type="AlphaFoldDB" id="A0A6A1URC5"/>
<dbReference type="InterPro" id="IPR038564">
    <property type="entry name" value="Maf1_sf"/>
</dbReference>
<proteinExistence type="predicted"/>
<dbReference type="InterPro" id="IPR015257">
    <property type="entry name" value="Maf1"/>
</dbReference>
<dbReference type="Gene3D" id="3.40.1000.50">
    <property type="entry name" value="Repressor of RNA polymerase III transcription Maf1"/>
    <property type="match status" value="1"/>
</dbReference>
<organism evidence="1 2">
    <name type="scientific">Morella rubra</name>
    <name type="common">Chinese bayberry</name>
    <dbReference type="NCBI Taxonomy" id="262757"/>
    <lineage>
        <taxon>Eukaryota</taxon>
        <taxon>Viridiplantae</taxon>
        <taxon>Streptophyta</taxon>
        <taxon>Embryophyta</taxon>
        <taxon>Tracheophyta</taxon>
        <taxon>Spermatophyta</taxon>
        <taxon>Magnoliopsida</taxon>
        <taxon>eudicotyledons</taxon>
        <taxon>Gunneridae</taxon>
        <taxon>Pentapetalae</taxon>
        <taxon>rosids</taxon>
        <taxon>fabids</taxon>
        <taxon>Fagales</taxon>
        <taxon>Myricaceae</taxon>
        <taxon>Morella</taxon>
    </lineage>
</organism>
<keyword evidence="2" id="KW-1185">Reference proteome</keyword>
<dbReference type="GO" id="GO:0016480">
    <property type="term" value="P:negative regulation of transcription by RNA polymerase III"/>
    <property type="evidence" value="ECO:0007669"/>
    <property type="project" value="InterPro"/>
</dbReference>
<dbReference type="Pfam" id="PF09174">
    <property type="entry name" value="Maf1"/>
    <property type="match status" value="1"/>
</dbReference>
<dbReference type="GO" id="GO:0000994">
    <property type="term" value="F:RNA polymerase III core binding"/>
    <property type="evidence" value="ECO:0007669"/>
    <property type="project" value="TreeGrafter"/>
</dbReference>
<dbReference type="PANTHER" id="PTHR22504">
    <property type="entry name" value="REPRESSOR OF RNA POLYMERASE III TRANSCRIPTION MAF1"/>
    <property type="match status" value="1"/>
</dbReference>
<dbReference type="OrthoDB" id="277029at2759"/>
<dbReference type="Proteomes" id="UP000516437">
    <property type="component" value="Unassembled WGS sequence"/>
</dbReference>
<comment type="caution">
    <text evidence="1">The sequence shown here is derived from an EMBL/GenBank/DDBJ whole genome shotgun (WGS) entry which is preliminary data.</text>
</comment>
<name>A0A6A1URC5_9ROSI</name>
<reference evidence="1 2" key="1">
    <citation type="journal article" date="2019" name="Plant Biotechnol. J.">
        <title>The red bayberry genome and genetic basis of sex determination.</title>
        <authorList>
            <person name="Jia H.M."/>
            <person name="Jia H.J."/>
            <person name="Cai Q.L."/>
            <person name="Wang Y."/>
            <person name="Zhao H.B."/>
            <person name="Yang W.F."/>
            <person name="Wang G.Y."/>
            <person name="Li Y.H."/>
            <person name="Zhan D.L."/>
            <person name="Shen Y.T."/>
            <person name="Niu Q.F."/>
            <person name="Chang L."/>
            <person name="Qiu J."/>
            <person name="Zhao L."/>
            <person name="Xie H.B."/>
            <person name="Fu W.Y."/>
            <person name="Jin J."/>
            <person name="Li X.W."/>
            <person name="Jiao Y."/>
            <person name="Zhou C.C."/>
            <person name="Tu T."/>
            <person name="Chai C.Y."/>
            <person name="Gao J.L."/>
            <person name="Fan L.J."/>
            <person name="van de Weg E."/>
            <person name="Wang J.Y."/>
            <person name="Gao Z.S."/>
        </authorList>
    </citation>
    <scope>NUCLEOTIDE SEQUENCE [LARGE SCALE GENOMIC DNA]</scope>
    <source>
        <tissue evidence="1">Leaves</tissue>
    </source>
</reference>